<gene>
    <name evidence="4" type="ORF">DEX24_05955</name>
</gene>
<evidence type="ECO:0000313" key="5">
    <source>
        <dbReference type="Proteomes" id="UP000245938"/>
    </source>
</evidence>
<dbReference type="RefSeq" id="WP_109305492.1">
    <property type="nucleotide sequence ID" value="NZ_BJUF01000038.1"/>
</dbReference>
<dbReference type="EMBL" id="QFVR01000005">
    <property type="protein sequence ID" value="PWI26072.1"/>
    <property type="molecule type" value="Genomic_DNA"/>
</dbReference>
<comment type="caution">
    <text evidence="4">The sequence shown here is derived from an EMBL/GenBank/DDBJ whole genome shotgun (WGS) entry which is preliminary data.</text>
</comment>
<dbReference type="PROSITE" id="PS50893">
    <property type="entry name" value="ABC_TRANSPORTER_2"/>
    <property type="match status" value="1"/>
</dbReference>
<dbReference type="Pfam" id="PF00005">
    <property type="entry name" value="ABC_tran"/>
    <property type="match status" value="1"/>
</dbReference>
<name>A0A2U3ANG2_9BACL</name>
<evidence type="ECO:0000256" key="1">
    <source>
        <dbReference type="ARBA" id="ARBA00022741"/>
    </source>
</evidence>
<dbReference type="PANTHER" id="PTHR43158">
    <property type="entry name" value="SKFA PEPTIDE EXPORT ATP-BINDING PROTEIN SKFE"/>
    <property type="match status" value="1"/>
</dbReference>
<dbReference type="Gene3D" id="3.40.50.300">
    <property type="entry name" value="P-loop containing nucleotide triphosphate hydrolases"/>
    <property type="match status" value="1"/>
</dbReference>
<reference evidence="4 5" key="1">
    <citation type="submission" date="2018-05" db="EMBL/GenBank/DDBJ databases">
        <title>Kurthia sibirica genome sequence.</title>
        <authorList>
            <person name="Maclea K.S."/>
            <person name="Goen A.E."/>
        </authorList>
    </citation>
    <scope>NUCLEOTIDE SEQUENCE [LARGE SCALE GENOMIC DNA]</scope>
    <source>
        <strain evidence="4 5">ATCC 49154</strain>
    </source>
</reference>
<dbReference type="PANTHER" id="PTHR43158:SF1">
    <property type="entry name" value="ABC TRANSPORTER, ATP-BINDING PROTEIN"/>
    <property type="match status" value="1"/>
</dbReference>
<evidence type="ECO:0000313" key="4">
    <source>
        <dbReference type="EMBL" id="PWI26072.1"/>
    </source>
</evidence>
<feature type="domain" description="ABC transporter" evidence="3">
    <location>
        <begin position="2"/>
        <end position="225"/>
    </location>
</feature>
<protein>
    <submittedName>
        <fullName evidence="4">ABC transporter ATP-binding protein</fullName>
    </submittedName>
</protein>
<evidence type="ECO:0000256" key="2">
    <source>
        <dbReference type="ARBA" id="ARBA00022840"/>
    </source>
</evidence>
<dbReference type="OrthoDB" id="9804819at2"/>
<dbReference type="AlphaFoldDB" id="A0A2U3ANG2"/>
<sequence>MISMTNVSYKILNKAILNTINLNIPVGKIIGLAGENGAGKSTLLRLMAGIIQADQGSILLDGQRLTHQNATSIAFLPDTDDFYPYFSGRHLFQFYQSQFADFNIAKANEIAAFLEVNLQQKISTFSKGQRGRLKMAVTLGREVPYYFMDEPFSGLDPMVRESLIKGLIKYTDAETQTIVLSTHELYEVEPILDALLLLKDSKVIAFDTLEEIREEWQQDAVSWMKKQYRKD</sequence>
<organism evidence="4 5">
    <name type="scientific">Kurthia sibirica</name>
    <dbReference type="NCBI Taxonomy" id="202750"/>
    <lineage>
        <taxon>Bacteria</taxon>
        <taxon>Bacillati</taxon>
        <taxon>Bacillota</taxon>
        <taxon>Bacilli</taxon>
        <taxon>Bacillales</taxon>
        <taxon>Caryophanaceae</taxon>
        <taxon>Kurthia</taxon>
    </lineage>
</organism>
<dbReference type="Proteomes" id="UP000245938">
    <property type="component" value="Unassembled WGS sequence"/>
</dbReference>
<dbReference type="GO" id="GO:0005524">
    <property type="term" value="F:ATP binding"/>
    <property type="evidence" value="ECO:0007669"/>
    <property type="project" value="UniProtKB-KW"/>
</dbReference>
<dbReference type="InterPro" id="IPR003593">
    <property type="entry name" value="AAA+_ATPase"/>
</dbReference>
<evidence type="ECO:0000259" key="3">
    <source>
        <dbReference type="PROSITE" id="PS50893"/>
    </source>
</evidence>
<dbReference type="SUPFAM" id="SSF52540">
    <property type="entry name" value="P-loop containing nucleoside triphosphate hydrolases"/>
    <property type="match status" value="1"/>
</dbReference>
<keyword evidence="1" id="KW-0547">Nucleotide-binding</keyword>
<accession>A0A2U3ANG2</accession>
<dbReference type="GO" id="GO:0016887">
    <property type="term" value="F:ATP hydrolysis activity"/>
    <property type="evidence" value="ECO:0007669"/>
    <property type="project" value="InterPro"/>
</dbReference>
<proteinExistence type="predicted"/>
<keyword evidence="2 4" id="KW-0067">ATP-binding</keyword>
<dbReference type="SMART" id="SM00382">
    <property type="entry name" value="AAA"/>
    <property type="match status" value="1"/>
</dbReference>
<dbReference type="InterPro" id="IPR003439">
    <property type="entry name" value="ABC_transporter-like_ATP-bd"/>
</dbReference>
<dbReference type="CDD" id="cd03230">
    <property type="entry name" value="ABC_DR_subfamily_A"/>
    <property type="match status" value="1"/>
</dbReference>
<dbReference type="InterPro" id="IPR027417">
    <property type="entry name" value="P-loop_NTPase"/>
</dbReference>
<keyword evidence="5" id="KW-1185">Reference proteome</keyword>